<proteinExistence type="inferred from homology"/>
<dbReference type="eggNOG" id="COG1863">
    <property type="taxonomic scope" value="Bacteria"/>
</dbReference>
<dbReference type="AlphaFoldDB" id="E6VNQ1"/>
<dbReference type="GO" id="GO:0008324">
    <property type="term" value="F:monoatomic cation transmembrane transporter activity"/>
    <property type="evidence" value="ECO:0007669"/>
    <property type="project" value="InterPro"/>
</dbReference>
<evidence type="ECO:0000256" key="1">
    <source>
        <dbReference type="ARBA" id="ARBA00004651"/>
    </source>
</evidence>
<sequence precursor="true">MVPDVIALMIGLMIGLKRFVLLGALWLALTSNDPAAWPIGIVTAAAVTMLSLRLLPAAGRRVRLATLIALAPGFLTGSLRGGIDVARRAFDPRLPLSPGWLAYLVRLPSGAPRAALGGELSLMPGTLTAGEDGRALYVHCLDLDQPHDQAIATEERRIGASLGLALEERREAPS</sequence>
<evidence type="ECO:0000313" key="9">
    <source>
        <dbReference type="Proteomes" id="UP000001402"/>
    </source>
</evidence>
<reference evidence="8" key="1">
    <citation type="submission" date="2010-12" db="EMBL/GenBank/DDBJ databases">
        <title>Complete sequence of Rhodopseudomonas palustris DX-1.</title>
        <authorList>
            <consortium name="US DOE Joint Genome Institute"/>
            <person name="Lucas S."/>
            <person name="Copeland A."/>
            <person name="Lapidus A."/>
            <person name="Cheng J.-F."/>
            <person name="Goodwin L."/>
            <person name="Pitluck S."/>
            <person name="Misra M."/>
            <person name="Chertkov O."/>
            <person name="Detter J.C."/>
            <person name="Han C."/>
            <person name="Tapia R."/>
            <person name="Land M."/>
            <person name="Hauser L."/>
            <person name="Kyrpides N."/>
            <person name="Ivanova N."/>
            <person name="Ovchinnikova G."/>
            <person name="Logan B."/>
            <person name="Oda Y."/>
            <person name="Harwood C."/>
            <person name="Woyke T."/>
        </authorList>
    </citation>
    <scope>NUCLEOTIDE SEQUENCE [LARGE SCALE GENOMIC DNA]</scope>
    <source>
        <strain evidence="8">DX-1</strain>
    </source>
</reference>
<accession>E6VNQ1</accession>
<feature type="transmembrane region" description="Helical" evidence="7">
    <location>
        <begin position="35"/>
        <end position="55"/>
    </location>
</feature>
<dbReference type="PANTHER" id="PTHR34584">
    <property type="entry name" value="NA(+)/H(+) ANTIPORTER SUBUNIT E1"/>
    <property type="match status" value="1"/>
</dbReference>
<feature type="transmembrane region" description="Helical" evidence="7">
    <location>
        <begin position="7"/>
        <end position="29"/>
    </location>
</feature>
<dbReference type="EMBL" id="CP002418">
    <property type="protein sequence ID" value="ADU44779.1"/>
    <property type="molecule type" value="Genomic_DNA"/>
</dbReference>
<comment type="similarity">
    <text evidence="2">Belongs to the CPA3 antiporters (TC 2.A.63) subunit E family.</text>
</comment>
<dbReference type="KEGG" id="rpx:Rpdx1_3200"/>
<dbReference type="Pfam" id="PF01899">
    <property type="entry name" value="MNHE"/>
    <property type="match status" value="1"/>
</dbReference>
<evidence type="ECO:0000313" key="8">
    <source>
        <dbReference type="EMBL" id="ADU44779.1"/>
    </source>
</evidence>
<evidence type="ECO:0000256" key="3">
    <source>
        <dbReference type="ARBA" id="ARBA00022475"/>
    </source>
</evidence>
<dbReference type="HOGENOM" id="CLU_086615_1_0_5"/>
<keyword evidence="5 7" id="KW-1133">Transmembrane helix</keyword>
<evidence type="ECO:0000256" key="6">
    <source>
        <dbReference type="ARBA" id="ARBA00023136"/>
    </source>
</evidence>
<dbReference type="PANTHER" id="PTHR34584:SF1">
    <property type="entry name" value="NA(+)_H(+) ANTIPORTER SUBUNIT E1"/>
    <property type="match status" value="1"/>
</dbReference>
<gene>
    <name evidence="8" type="ordered locus">Rpdx1_3200</name>
</gene>
<name>E6VNQ1_RHOPX</name>
<protein>
    <submittedName>
        <fullName evidence="8">Cation antiporter</fullName>
    </submittedName>
</protein>
<evidence type="ECO:0000256" key="2">
    <source>
        <dbReference type="ARBA" id="ARBA00006228"/>
    </source>
</evidence>
<organism evidence="8 9">
    <name type="scientific">Rhodopseudomonas palustris (strain DX-1)</name>
    <dbReference type="NCBI Taxonomy" id="652103"/>
    <lineage>
        <taxon>Bacteria</taxon>
        <taxon>Pseudomonadati</taxon>
        <taxon>Pseudomonadota</taxon>
        <taxon>Alphaproteobacteria</taxon>
        <taxon>Hyphomicrobiales</taxon>
        <taxon>Nitrobacteraceae</taxon>
        <taxon>Rhodopseudomonas</taxon>
    </lineage>
</organism>
<comment type="subcellular location">
    <subcellularLocation>
        <location evidence="1">Cell membrane</location>
        <topology evidence="1">Multi-pass membrane protein</topology>
    </subcellularLocation>
</comment>
<evidence type="ECO:0000256" key="4">
    <source>
        <dbReference type="ARBA" id="ARBA00022692"/>
    </source>
</evidence>
<keyword evidence="4 7" id="KW-0812">Transmembrane</keyword>
<keyword evidence="6 7" id="KW-0472">Membrane</keyword>
<keyword evidence="3" id="KW-1003">Cell membrane</keyword>
<dbReference type="Proteomes" id="UP000001402">
    <property type="component" value="Chromosome"/>
</dbReference>
<dbReference type="STRING" id="652103.Rpdx1_3200"/>
<evidence type="ECO:0000256" key="5">
    <source>
        <dbReference type="ARBA" id="ARBA00022989"/>
    </source>
</evidence>
<dbReference type="GO" id="GO:0005886">
    <property type="term" value="C:plasma membrane"/>
    <property type="evidence" value="ECO:0007669"/>
    <property type="project" value="UniProtKB-SubCell"/>
</dbReference>
<dbReference type="InterPro" id="IPR002758">
    <property type="entry name" value="Cation_antiport_E"/>
</dbReference>
<evidence type="ECO:0000256" key="7">
    <source>
        <dbReference type="SAM" id="Phobius"/>
    </source>
</evidence>